<sequence>MINKKNARIKKMDEKLSVGFAASHFLDFYNLRNTKVKFECGGKFVSPRSPVCCWVVVYIMNGVTFNHNEPMALGSPPSGTTSPSTCQYLPGFLMSENPQMANAQSTESKISRQSPVSPLSGNAYNMLAPQHNVNKLQPRFMSQAQDTVARRLTSPPIRSMWSSVNATCVPAKNTSDNFGGVKHSTPIPAVGTPVNPSMKRLGTASPFQSPGDPNFHRTPLHNIGNNSTSFVGSPLHNNNSMTGNPNDDLVNKQEGLITPNRLAEALLTHQSFNDNDSPNLHDCWVTVFGFPPPRAAFILNQFAQLGTIEKHVITNNGNWMHIKYQNKMQARYALNKNGKVFGDNIMVGVSVCTDPQVIDGEKSGVFCRQTNTSNINDSVFLSPSNNNNSMHNIRRGIDDGDNKRTTRTMMNRTPNRDMGGLKPLSLNNTGIDSGNHMIADKPVCSSSSIGRHNSMRSLAASNRPTSLSRTASVRQDRDSGLISKALGYMFGWS</sequence>
<dbReference type="InterPro" id="IPR012677">
    <property type="entry name" value="Nucleotide-bd_a/b_plait_sf"/>
</dbReference>
<feature type="region of interest" description="Disordered" evidence="13">
    <location>
        <begin position="383"/>
        <end position="403"/>
    </location>
</feature>
<keyword evidence="7" id="KW-0811">Translocation</keyword>
<reference evidence="15" key="1">
    <citation type="submission" date="2022-06" db="EMBL/GenBank/DDBJ databases">
        <authorList>
            <person name="Berger JAMES D."/>
            <person name="Berger JAMES D."/>
        </authorList>
    </citation>
    <scope>NUCLEOTIDE SEQUENCE [LARGE SCALE GENOMIC DNA]</scope>
</reference>
<evidence type="ECO:0000313" key="15">
    <source>
        <dbReference type="Proteomes" id="UP000050795"/>
    </source>
</evidence>
<evidence type="ECO:0000313" key="16">
    <source>
        <dbReference type="WBParaSite" id="TREG1_94630.1"/>
    </source>
</evidence>
<dbReference type="PANTHER" id="PTHR21527:SF6">
    <property type="entry name" value="NUCLEOPORIN NUP35"/>
    <property type="match status" value="1"/>
</dbReference>
<dbReference type="GO" id="GO:0003676">
    <property type="term" value="F:nucleic acid binding"/>
    <property type="evidence" value="ECO:0007669"/>
    <property type="project" value="InterPro"/>
</dbReference>
<dbReference type="SUPFAM" id="SSF54928">
    <property type="entry name" value="RNA-binding domain, RBD"/>
    <property type="match status" value="1"/>
</dbReference>
<dbReference type="GO" id="GO:0017056">
    <property type="term" value="F:structural constituent of nuclear pore"/>
    <property type="evidence" value="ECO:0007669"/>
    <property type="project" value="TreeGrafter"/>
</dbReference>
<evidence type="ECO:0000256" key="6">
    <source>
        <dbReference type="ARBA" id="ARBA00022927"/>
    </source>
</evidence>
<dbReference type="GO" id="GO:0051028">
    <property type="term" value="P:mRNA transport"/>
    <property type="evidence" value="ECO:0007669"/>
    <property type="project" value="UniProtKB-UniRule"/>
</dbReference>
<dbReference type="GO" id="GO:0006607">
    <property type="term" value="P:NLS-bearing protein import into nucleus"/>
    <property type="evidence" value="ECO:0007669"/>
    <property type="project" value="TreeGrafter"/>
</dbReference>
<evidence type="ECO:0000256" key="11">
    <source>
        <dbReference type="ARBA" id="ARBA00030250"/>
    </source>
</evidence>
<keyword evidence="8 12" id="KW-0906">Nuclear pore complex</keyword>
<keyword evidence="15" id="KW-1185">Reference proteome</keyword>
<evidence type="ECO:0000256" key="8">
    <source>
        <dbReference type="ARBA" id="ARBA00023132"/>
    </source>
</evidence>
<evidence type="ECO:0000259" key="14">
    <source>
        <dbReference type="PROSITE" id="PS51472"/>
    </source>
</evidence>
<evidence type="ECO:0000256" key="12">
    <source>
        <dbReference type="PROSITE-ProRule" id="PRU00804"/>
    </source>
</evidence>
<dbReference type="GO" id="GO:0005543">
    <property type="term" value="F:phospholipid binding"/>
    <property type="evidence" value="ECO:0007669"/>
    <property type="project" value="TreeGrafter"/>
</dbReference>
<evidence type="ECO:0000256" key="2">
    <source>
        <dbReference type="ARBA" id="ARBA00009454"/>
    </source>
</evidence>
<keyword evidence="4 12" id="KW-0813">Transport</keyword>
<evidence type="ECO:0000256" key="5">
    <source>
        <dbReference type="ARBA" id="ARBA00022816"/>
    </source>
</evidence>
<evidence type="ECO:0000256" key="7">
    <source>
        <dbReference type="ARBA" id="ARBA00023010"/>
    </source>
</evidence>
<evidence type="ECO:0000256" key="1">
    <source>
        <dbReference type="ARBA" id="ARBA00004567"/>
    </source>
</evidence>
<dbReference type="PANTHER" id="PTHR21527">
    <property type="entry name" value="NUCLEOPORIN NUP35"/>
    <property type="match status" value="1"/>
</dbReference>
<feature type="domain" description="RRM Nup35-type" evidence="14">
    <location>
        <begin position="279"/>
        <end position="359"/>
    </location>
</feature>
<dbReference type="GO" id="GO:0044613">
    <property type="term" value="C:nuclear pore central transport channel"/>
    <property type="evidence" value="ECO:0007669"/>
    <property type="project" value="TreeGrafter"/>
</dbReference>
<dbReference type="InterPro" id="IPR007846">
    <property type="entry name" value="RRM_NUP35_dom"/>
</dbReference>
<protein>
    <recommendedName>
        <fullName evidence="3">Nucleoporin NUP35</fullName>
    </recommendedName>
    <alternativeName>
        <fullName evidence="11">35 kDa nucleoporin</fullName>
    </alternativeName>
    <alternativeName>
        <fullName evidence="10">Nucleoporin NUP53</fullName>
    </alternativeName>
</protein>
<dbReference type="WBParaSite" id="TREG1_94630.1">
    <property type="protein sequence ID" value="TREG1_94630.1"/>
    <property type="gene ID" value="TREG1_94630"/>
</dbReference>
<evidence type="ECO:0000256" key="3">
    <source>
        <dbReference type="ARBA" id="ARBA00016439"/>
    </source>
</evidence>
<accession>A0AA85KND4</accession>
<dbReference type="InterPro" id="IPR035979">
    <property type="entry name" value="RBD_domain_sf"/>
</dbReference>
<evidence type="ECO:0000256" key="9">
    <source>
        <dbReference type="ARBA" id="ARBA00023242"/>
    </source>
</evidence>
<keyword evidence="9 12" id="KW-0539">Nucleus</keyword>
<reference evidence="16" key="2">
    <citation type="submission" date="2023-11" db="UniProtKB">
        <authorList>
            <consortium name="WormBaseParasite"/>
        </authorList>
    </citation>
    <scope>IDENTIFICATION</scope>
</reference>
<evidence type="ECO:0000256" key="10">
    <source>
        <dbReference type="ARBA" id="ARBA00029997"/>
    </source>
</evidence>
<evidence type="ECO:0000256" key="4">
    <source>
        <dbReference type="ARBA" id="ARBA00022448"/>
    </source>
</evidence>
<organism evidence="15 16">
    <name type="scientific">Trichobilharzia regenti</name>
    <name type="common">Nasal bird schistosome</name>
    <dbReference type="NCBI Taxonomy" id="157069"/>
    <lineage>
        <taxon>Eukaryota</taxon>
        <taxon>Metazoa</taxon>
        <taxon>Spiralia</taxon>
        <taxon>Lophotrochozoa</taxon>
        <taxon>Platyhelminthes</taxon>
        <taxon>Trematoda</taxon>
        <taxon>Digenea</taxon>
        <taxon>Strigeidida</taxon>
        <taxon>Schistosomatoidea</taxon>
        <taxon>Schistosomatidae</taxon>
        <taxon>Trichobilharzia</taxon>
    </lineage>
</organism>
<keyword evidence="5 12" id="KW-0509">mRNA transport</keyword>
<evidence type="ECO:0000256" key="13">
    <source>
        <dbReference type="SAM" id="MobiDB-lite"/>
    </source>
</evidence>
<proteinExistence type="inferred from homology"/>
<feature type="region of interest" description="Disordered" evidence="13">
    <location>
        <begin position="221"/>
        <end position="252"/>
    </location>
</feature>
<dbReference type="AlphaFoldDB" id="A0AA85KND4"/>
<feature type="compositionally biased region" description="Polar residues" evidence="13">
    <location>
        <begin position="223"/>
        <end position="245"/>
    </location>
</feature>
<keyword evidence="6" id="KW-0653">Protein transport</keyword>
<comment type="similarity">
    <text evidence="2">Belongs to the Nup35 family.</text>
</comment>
<dbReference type="Proteomes" id="UP000050795">
    <property type="component" value="Unassembled WGS sequence"/>
</dbReference>
<name>A0AA85KND4_TRIRE</name>
<comment type="subcellular location">
    <subcellularLocation>
        <location evidence="1">Nucleus</location>
        <location evidence="1">Nuclear pore complex</location>
    </subcellularLocation>
</comment>
<dbReference type="PROSITE" id="PS51472">
    <property type="entry name" value="RRM_NUP35"/>
    <property type="match status" value="1"/>
</dbReference>
<dbReference type="GO" id="GO:0044615">
    <property type="term" value="C:nuclear pore nuclear basket"/>
    <property type="evidence" value="ECO:0007669"/>
    <property type="project" value="TreeGrafter"/>
</dbReference>
<dbReference type="Gene3D" id="3.30.70.330">
    <property type="match status" value="1"/>
</dbReference>
<dbReference type="GO" id="GO:0006999">
    <property type="term" value="P:nuclear pore organization"/>
    <property type="evidence" value="ECO:0007669"/>
    <property type="project" value="TreeGrafter"/>
</dbReference>
<dbReference type="Pfam" id="PF05172">
    <property type="entry name" value="RRM_Nup35"/>
    <property type="match status" value="1"/>
</dbReference>
<dbReference type="FunFam" id="3.30.70.330:FF:000095">
    <property type="entry name" value="Putative Nucleoporin NUP53"/>
    <property type="match status" value="1"/>
</dbReference>